<sequence length="129" mass="14832">MSKHKERRYYPRTKVKLPVVRMAGDDLVDGEIEDLSLGGAFIRCSAMPNGKDNFHMVISARGRLISITGEMAWKDVHKFNNKATFRGMGVRFSQILLGDRQFLRDVIAEHHKNKFIAWLPGRRKAHPKD</sequence>
<accession>X1CMF0</accession>
<organism evidence="2">
    <name type="scientific">marine sediment metagenome</name>
    <dbReference type="NCBI Taxonomy" id="412755"/>
    <lineage>
        <taxon>unclassified sequences</taxon>
        <taxon>metagenomes</taxon>
        <taxon>ecological metagenomes</taxon>
    </lineage>
</organism>
<name>X1CMF0_9ZZZZ</name>
<dbReference type="SUPFAM" id="SSF141371">
    <property type="entry name" value="PilZ domain-like"/>
    <property type="match status" value="1"/>
</dbReference>
<proteinExistence type="predicted"/>
<evidence type="ECO:0000313" key="2">
    <source>
        <dbReference type="EMBL" id="GAG85396.1"/>
    </source>
</evidence>
<reference evidence="2" key="1">
    <citation type="journal article" date="2014" name="Front. Microbiol.">
        <title>High frequency of phylogenetically diverse reductive dehalogenase-homologous genes in deep subseafloor sedimentary metagenomes.</title>
        <authorList>
            <person name="Kawai M."/>
            <person name="Futagami T."/>
            <person name="Toyoda A."/>
            <person name="Takaki Y."/>
            <person name="Nishi S."/>
            <person name="Hori S."/>
            <person name="Arai W."/>
            <person name="Tsubouchi T."/>
            <person name="Morono Y."/>
            <person name="Uchiyama I."/>
            <person name="Ito T."/>
            <person name="Fujiyama A."/>
            <person name="Inagaki F."/>
            <person name="Takami H."/>
        </authorList>
    </citation>
    <scope>NUCLEOTIDE SEQUENCE</scope>
    <source>
        <strain evidence="2">Expedition CK06-06</strain>
    </source>
</reference>
<dbReference type="GO" id="GO:0035438">
    <property type="term" value="F:cyclic-di-GMP binding"/>
    <property type="evidence" value="ECO:0007669"/>
    <property type="project" value="InterPro"/>
</dbReference>
<protein>
    <recommendedName>
        <fullName evidence="1">PilZ domain-containing protein</fullName>
    </recommendedName>
</protein>
<comment type="caution">
    <text evidence="2">The sequence shown here is derived from an EMBL/GenBank/DDBJ whole genome shotgun (WGS) entry which is preliminary data.</text>
</comment>
<dbReference type="AlphaFoldDB" id="X1CMF0"/>
<feature type="domain" description="PilZ" evidence="1">
    <location>
        <begin position="6"/>
        <end position="107"/>
    </location>
</feature>
<gene>
    <name evidence="2" type="ORF">S01H4_22172</name>
</gene>
<dbReference type="EMBL" id="BART01010121">
    <property type="protein sequence ID" value="GAG85396.1"/>
    <property type="molecule type" value="Genomic_DNA"/>
</dbReference>
<dbReference type="Pfam" id="PF07238">
    <property type="entry name" value="PilZ"/>
    <property type="match status" value="1"/>
</dbReference>
<evidence type="ECO:0000259" key="1">
    <source>
        <dbReference type="Pfam" id="PF07238"/>
    </source>
</evidence>
<dbReference type="Gene3D" id="2.40.10.220">
    <property type="entry name" value="predicted glycosyltransferase like domains"/>
    <property type="match status" value="1"/>
</dbReference>
<dbReference type="InterPro" id="IPR009875">
    <property type="entry name" value="PilZ_domain"/>
</dbReference>